<comment type="caution">
    <text evidence="4">The sequence shown here is derived from an EMBL/GenBank/DDBJ whole genome shotgun (WGS) entry which is preliminary data.</text>
</comment>
<evidence type="ECO:0000256" key="1">
    <source>
        <dbReference type="SAM" id="MobiDB-lite"/>
    </source>
</evidence>
<feature type="region of interest" description="Disordered" evidence="1">
    <location>
        <begin position="4334"/>
        <end position="4401"/>
    </location>
</feature>
<keyword evidence="5" id="KW-1185">Reference proteome</keyword>
<accession>A0A229RH63</accession>
<reference evidence="4 5" key="1">
    <citation type="submission" date="2017-07" db="EMBL/GenBank/DDBJ databases">
        <title>Amycolatopsis thailandensis Genome sequencing and assembly.</title>
        <authorList>
            <person name="Kaur N."/>
            <person name="Mayilraj S."/>
        </authorList>
    </citation>
    <scope>NUCLEOTIDE SEQUENCE [LARGE SCALE GENOMIC DNA]</scope>
    <source>
        <strain evidence="4 5">JCM 16380</strain>
    </source>
</reference>
<dbReference type="Proteomes" id="UP000215223">
    <property type="component" value="Unassembled WGS sequence"/>
</dbReference>
<feature type="region of interest" description="Disordered" evidence="1">
    <location>
        <begin position="629"/>
        <end position="650"/>
    </location>
</feature>
<evidence type="ECO:0000313" key="5">
    <source>
        <dbReference type="Proteomes" id="UP000215223"/>
    </source>
</evidence>
<feature type="compositionally biased region" description="Low complexity" evidence="1">
    <location>
        <begin position="581"/>
        <end position="593"/>
    </location>
</feature>
<keyword evidence="2" id="KW-1133">Transmembrane helix</keyword>
<dbReference type="InterPro" id="IPR057746">
    <property type="entry name" value="CpnT-like_N"/>
</dbReference>
<evidence type="ECO:0000313" key="4">
    <source>
        <dbReference type="EMBL" id="OXM45990.1"/>
    </source>
</evidence>
<keyword evidence="2" id="KW-0472">Membrane</keyword>
<gene>
    <name evidence="4" type="ORF">CFP71_37510</name>
</gene>
<evidence type="ECO:0000256" key="2">
    <source>
        <dbReference type="SAM" id="Phobius"/>
    </source>
</evidence>
<feature type="transmembrane region" description="Helical" evidence="2">
    <location>
        <begin position="129"/>
        <end position="149"/>
    </location>
</feature>
<feature type="region of interest" description="Disordered" evidence="1">
    <location>
        <begin position="335"/>
        <end position="394"/>
    </location>
</feature>
<feature type="compositionally biased region" description="Polar residues" evidence="1">
    <location>
        <begin position="569"/>
        <end position="580"/>
    </location>
</feature>
<dbReference type="EMBL" id="NMQT01000160">
    <property type="protein sequence ID" value="OXM45990.1"/>
    <property type="molecule type" value="Genomic_DNA"/>
</dbReference>
<feature type="transmembrane region" description="Helical" evidence="2">
    <location>
        <begin position="105"/>
        <end position="123"/>
    </location>
</feature>
<feature type="compositionally biased region" description="Low complexity" evidence="1">
    <location>
        <begin position="4229"/>
        <end position="4241"/>
    </location>
</feature>
<feature type="region of interest" description="Disordered" evidence="1">
    <location>
        <begin position="533"/>
        <end position="607"/>
    </location>
</feature>
<name>A0A229RH63_9PSEU</name>
<organism evidence="4 5">
    <name type="scientific">Amycolatopsis thailandensis</name>
    <dbReference type="NCBI Taxonomy" id="589330"/>
    <lineage>
        <taxon>Bacteria</taxon>
        <taxon>Bacillati</taxon>
        <taxon>Actinomycetota</taxon>
        <taxon>Actinomycetes</taxon>
        <taxon>Pseudonocardiales</taxon>
        <taxon>Pseudonocardiaceae</taxon>
        <taxon>Amycolatopsis</taxon>
    </lineage>
</organism>
<feature type="domain" description="Outer membrane channel protein CpnT-like N-terminal" evidence="3">
    <location>
        <begin position="3"/>
        <end position="135"/>
    </location>
</feature>
<feature type="transmembrane region" description="Helical" evidence="2">
    <location>
        <begin position="217"/>
        <end position="238"/>
    </location>
</feature>
<keyword evidence="2" id="KW-0812">Transmembrane</keyword>
<evidence type="ECO:0000259" key="3">
    <source>
        <dbReference type="Pfam" id="PF25547"/>
    </source>
</evidence>
<dbReference type="Pfam" id="PF25547">
    <property type="entry name" value="WXG100_2"/>
    <property type="match status" value="1"/>
</dbReference>
<proteinExistence type="predicted"/>
<protein>
    <recommendedName>
        <fullName evidence="3">Outer membrane channel protein CpnT-like N-terminal domain-containing protein</fullName>
    </recommendedName>
</protein>
<feature type="region of interest" description="Disordered" evidence="1">
    <location>
        <begin position="4221"/>
        <end position="4250"/>
    </location>
</feature>
<sequence>MHIPPDVRKFLEFTLGLSWPESDDQGLVALWKAWEAFEDAAGVFEAAARAAGVAVPQVLEGETGEFFAHFLGATIPDGVAGLGEAAGELAKMAQNAAADVYKTKVMFVVFAAFTLASIIHLMATLIGALFTGVVIAAARVALTAIWRALITRMGQLSLSGGLSQATKTALLKFAKDLAIKTGGFAAFGAALMGGTDFGVQARQIADGDRQGWDTRSLTSSFVGGALGGAFAGIFHSAAGGIRKTAFDLRDRLAIDPDHLDTLVKQTAGVTAQDIMATIDKPLAALGDAGYATGQFVTTVATAPLVNLALGAPVGNPALGALGALSKYGGGRTAPGTGAALDTIHPPEIPDLTIPTTEKPGPAEKPAVTEKPATASDSHSTKATPAPEKAELPPPYTAVGGGVDLRPEKTPAYTTSPQALGTLYTASTATTHSTGGGAVTTANGATTRASTSPVSAAPTQNGVRATPATVATGHAAALGSGTSVSPVLVPDTASPTVSPAVTAPETTTQAVHATSGESPAFTATPQIAQHSHPAAAIADPRAAETRPDLPGQTRSTGPETSRAPVDRAIVTSNTAANPASLPTTATRPDTTSTAQPAGHNRTAEPALSQGTRSFLTQSIPESAAVLDVAHSTAHTPDAAPSIATTVTDPIPSGPAHSITIASPLGPVRAIPLPENGGVAFVPSAYAANVASAFPEATPGLFRLVTQHRDGLFELPGEREQGIPHRPGQLVQALRQLPPALARWGTYTRLDLLACDLTTADYHHLAPTVRTTLGLELSFPHSGTPLYIPPDGTVTTTDPGTDNTLHLAPKHRRDGSTVAADPDAPETAERLAETARRIIQEHGALPARNLLALAPDDIFPAGRFESKLRQSFARELEIAKESGSLWRPIYRGRHNKDKGTPESLDDLSAWLYRMAITYPHELTTVTLRRAAEAGFSASDTQIRDAIKSAAVVAEGDGHRRPYLSLANPEHRARIELLVDRVVANRGYNDRKRYVAELGSLNVHGAKKQLSDLVAERERELKNDPALLAAAQARGLPDLRPSGLFMGRSLNADNHADHEIIDRAAYALIWERKTANVDELVTQLQREGIAGSAETLQRLVASAIDEATRNGDRLQPLSITDPDHHDAIQARLESIYQATPIFFDPDMSDRVKTVVKHMRLRHITGPQEELEAYADNAPEPAAFALPELSLATIDLTDPDAFNRQKLDHENPLHISLIRELAGKAIDTHGIISNETLALLLAKENVERKAGIFALIDAVKTDITAAGSSWYPNYRGRERQRAAQQSPDLTTLLWRLATDHPQESPVQLARRAEYVGFLGNEALVTTAHSTIAAMVDDQRRHPITAVSDPAEKPRLRALIAALSTDRPGLTTDALVSHLRDYNVHGSNEMFVAEVKAIREAGFSDADVAAGRELSTLRPDDRILGRHLDIANEADLLWIDKLAYATVWAHKADTTDQLVHRLEQDGITNTDDGLTPLVARIIEEATANGDRHETLSANLPDDHDAILHRTSALVLKNLDLFDLAPPDATTALVRHMRVNHITGTNAKLRDIATTILTVRTDQPLPGTHTIPIRTHDNTITHAIPLPRNGGVAFVESTYAPNVNAAFPQPQPGVINVLTRHDRHTDTYHLGGRTAYTPQDLVNTIAALPVTWNNTQGHTLNLWACYVTAEQHRHLDTLFRRNPALGHLTLTVAHYDTPLHITSDGAITTVDPHLGNTLHLAPKRKRGAGVAADPNAPETAAKLAMTANEILRRHGDIDGMNLRTFVPNEIFPDSVFEKDFRAHFSKERDKLKESGELWGPLYRGKRNDGKFGKESSDDLTVWLYRRVIAENLLTPSEIARRAQESGFSTPRSRLLTYVQEAIDAAVSDGRRHPELTLAKNRDQIIPLTDRLLANSNHHTPTEAAETLKNLNVRGATSSLELLVTQRQRALKDNPELLTTAQQHGPPTLPNTTLILGKTLDTDNPDHHDLIDKLAYTTAWEHKTATTDQLTDLLHHQGITSRNRDTLRGIVAKATDEAARNGDRLPLLATTDPAQHAAIHTRTTAILSASVRLYSLADPVKALVNHMRMRHITGPQQDLETMATRALHTPITELLHDTSLHPIDLEEHLPGTRAPGLDGEDAEAGSWRVTAAHTAAAERILLQFGNLEARYLTSAVHRKTLQGTLSEADLRKHLGTARTKLRESGELWNPLYRGVRNTGTFDRDNADDLTVWLYRRVIAEPSHSSLAIARSAVAAGFVSDHHRLERGIKEAIDAAVSDGRRHPELTLAKNRDQIIPLTDRLLANSNHHTPTEAAETLKNLNVRGATSDLELLVTQRQHALKNNPELLTTAQQHGPPTLPNTTLILGKTLDTDNPDHHDLIDKLAYTTAWEHKTATTDQLTDLLHHQGITGTYEGLRSLVARAADEATANGDRYVSLSADRHSDREAILYRTGTLALRNHTGLSALHAPDAITALVRHMRVNHITGTQEKLRDIATTVLAVRTDQPLPDTITIPVLTHDNTITHAIPLPHNSGYAFIDPAYTTNVTNAFTHPTPGTINILVRHNTVTDTYHLPHQPARTPADLITTITNLPVEWTTQHTLNLWACDLTATQHQHFTTLTLDNPTLNHLTLTPAYLDAPIHITPGGEITTTDPGIDNTLHLAPPRQSVVLPEALVLPTIVPDPQSLSAQLNTEFDAIARTGERTKNLGDNSPVRLPGEGAVGPAGVPALTLSFAETAATLTSIDRTAVRETAHAVAQAAALRAKWGLPGPAVTVTAYSGKGLTPGREAIAPQRRAEQVRSLLRAALAEELTASSLVRLEDIEVHAEVGTSTTNGVSDGRHHVVVETSVAAVRSTAENLTIKAYDSVTEGLPGLRMTRAELDGRLAEFSELSVGGRLEHQPLPPATRSQLIILDERTAALGDAELRNRVRAMVSDTLLAASLVPVRQQDLGSRSGSRGVSMDRRVIQPITPARLTQVLDELNTFIERGQDPTRTPASLLAGLTVSPGDHLAVRLASLGLVNMSASSRDAVTADPLYRALVRNPAALTEALFAGTGHEEQHFLNTCTPAAIHAAVRGRVPTIAGLLHLGRAVADATGRDLQRVDPAVRGRRDRPLGRTLEEMVRKRIADARAEFTSLEMAAMTLVSADQAAPATKRDWNALTDRWGRTMQKLAAADLRAVSVPVLTRKVVPGDWLTSLALTSPLVVDRGSRRLAGVDQSSYVARLQPHLGFEPDGTMFGANETVGHAPRTVLLGDELGTPESRTAFWEEVTAQGGTFLKTPNHWLHLRAAMEDDRPVFVVGDAKYGNLARQSPEQFARWADSSHARAHEKLFPHLVEETSSEVGDAVIADPPDSRHYELTDAHGRDYGIGFAGSVERGEVLVSAAAASTDHAERVVAVHSTQEDGTASRVESVQDWADFTDGDTTRPFHLIFESEDGKYVATDPTGEAAVRIEPEAMAEKVFSVASFRRAAGGAVRPPLIIATHETRPGGADPALNRRFLARLSELTGPWHAFEHSGKLTFERDFGVVGIDHGGTFSEISPSVSDLHFLAKDSVFAISSRSGNAASRAEMFTETTPPLQGPWGDREPIHVFLDGDPRHALVRVSGSQDIALGGRAIGRLLASNAEFRKQLALRPGRPVVVHSTDSGSRNDIGGLGFDLAGSLHEAGLYPPVYGIKGEPGDEARYAAVSRLRTGDLLTTDLHRPDGTLAVRLVRTPGDESVLRRLQHWTSNSTRETLSTYVHRDGGSHRAPWDGAPVLIVAPRAPRGYLATRRDGKAGVVSPVALADVLRDDPALRQGLGADPDLSYLLVGWGGRTVGLASFAAGMARGGYARSAYAPRGALTFRPGGRLGLTGPGFRVAEPRTPRPKDIVNFESANERLGTFGQFFPSKDFDSAAEALAALGESRGQQQYYIREVSRPDGRGGVDRVPLPYRAPWAGRDPWFTSGHGSPAGLQFALATGNPYRRGDVVSLSGAPAARAIFASEIYRRAQPDPNAGVVLGQCSANLIGTGRTVAYGIREAWGSEAVPTTVWGASEVVAVDWNGERTVKSGGAFFEAVAPGTVPSPPRPLFDGLGGFEPDDAEAGLSIPSDAVTLPRPGGIRIRLDPTFEGFSDDDASSATGDALFEQDDAESDAPPESPVPSVIEDEPASAEFTAMVEWSERIGAAHDRMTERGEIDPEAVSRVRDRAESLVGEPPDVDGADEEIHAFLHEGLVTLLTDALLGGASLREAWQHADVTGLRQTLASLREHVPDAPYADAGDEAGMASSAAEASGPQSGTEWAGPLRETRDWLSARAGRPEVEAGLSRARRLARSMPHAAPGADEAARHLLHDGLVMMLAEAMARGASPREAWEAPVVARLRQDAEAARGTVRGAPHYTALPSQELSELRTESAPSPEVRPSDAVPAEQAVPEITSTAEPAEGTATEPGPRTDPPRLRELIEEFTWQLPEAAALPDPVLRDQAERLLGERPLPEPGYGPVSARQRELWHSAVEAVAGELARGGDGRKPAESVRARFERLRAYDALTQWAEETLARYTDDFAEAEAELRLEAEQDQPSAERVLLARRQAEAMLGATAPGVPGGVAPRIRQEFHNGLLASLSRYIANGNEPEASWNYLEEARLAAEDVRLTSRYLWGRTGFGVFTAETGTGYLRDSHEEPPPPYSFEEPDLRFHREMPPSYDDVVDLDHTAVDHGSLAQAADHLIRLFELARDLPGNVLSPWRARMLRHLLPPTGLPLDQLDSRLPVHNVLLTALAYQAYLDRDRQDGTGDTPYLLKLDPGDLAASLSPVLAHDQVRDDAYQTLRDAFEAAKYYSES</sequence>